<dbReference type="AlphaFoldDB" id="A0A6M3LWD7"/>
<dbReference type="InterPro" id="IPR038713">
    <property type="entry name" value="Terminase_Gp1_N_sf"/>
</dbReference>
<evidence type="ECO:0000256" key="1">
    <source>
        <dbReference type="SAM" id="MobiDB-lite"/>
    </source>
</evidence>
<gene>
    <name evidence="2" type="ORF">MM415B05885_0005</name>
</gene>
<organism evidence="2">
    <name type="scientific">viral metagenome</name>
    <dbReference type="NCBI Taxonomy" id="1070528"/>
    <lineage>
        <taxon>unclassified sequences</taxon>
        <taxon>metagenomes</taxon>
        <taxon>organismal metagenomes</taxon>
    </lineage>
</organism>
<feature type="compositionally biased region" description="Polar residues" evidence="1">
    <location>
        <begin position="1"/>
        <end position="15"/>
    </location>
</feature>
<dbReference type="EMBL" id="MT143532">
    <property type="protein sequence ID" value="QJA97872.1"/>
    <property type="molecule type" value="Genomic_DNA"/>
</dbReference>
<reference evidence="2" key="1">
    <citation type="submission" date="2020-03" db="EMBL/GenBank/DDBJ databases">
        <title>The deep terrestrial virosphere.</title>
        <authorList>
            <person name="Holmfeldt K."/>
            <person name="Nilsson E."/>
            <person name="Simone D."/>
            <person name="Lopez-Fernandez M."/>
            <person name="Wu X."/>
            <person name="de Brujin I."/>
            <person name="Lundin D."/>
            <person name="Andersson A."/>
            <person name="Bertilsson S."/>
            <person name="Dopson M."/>
        </authorList>
    </citation>
    <scope>NUCLEOTIDE SEQUENCE</scope>
    <source>
        <strain evidence="2">MM415B05885</strain>
    </source>
</reference>
<feature type="region of interest" description="Disordered" evidence="1">
    <location>
        <begin position="1"/>
        <end position="24"/>
    </location>
</feature>
<protein>
    <submittedName>
        <fullName evidence="2">Putative terminase</fullName>
    </submittedName>
</protein>
<proteinExistence type="predicted"/>
<sequence length="193" mass="21472">MGEAQTDSKPSQTPITRKITKPRKLTPKQKLFVDKYTDITDKKTFGNGVQSALVAYNTESPVIASDIAMQTLQSPTVQSYIEQINAQTGNSIEERSKQLALAMQGKLRSCTLTTNRGINGEVLGTSEVLRDIPPSQILRAIDLSNKVEGVYNRANVQEHVAKRAYDERMKELREAMHKRLQAHKVSASITSDE</sequence>
<name>A0A6M3LWD7_9ZZZZ</name>
<evidence type="ECO:0000313" key="2">
    <source>
        <dbReference type="EMBL" id="QJA97872.1"/>
    </source>
</evidence>
<accession>A0A6M3LWD7</accession>
<dbReference type="GO" id="GO:0051276">
    <property type="term" value="P:chromosome organization"/>
    <property type="evidence" value="ECO:0007669"/>
    <property type="project" value="InterPro"/>
</dbReference>
<dbReference type="Gene3D" id="1.10.10.1400">
    <property type="entry name" value="Terminase, small subunit, N-terminal DNA-binding domain, HTH motif"/>
    <property type="match status" value="1"/>
</dbReference>